<protein>
    <submittedName>
        <fullName evidence="2">Uncharacterized protein</fullName>
    </submittedName>
</protein>
<comment type="caution">
    <text evidence="2">The sequence shown here is derived from an EMBL/GenBank/DDBJ whole genome shotgun (WGS) entry which is preliminary data.</text>
</comment>
<dbReference type="AlphaFoldDB" id="A0A388KLQ8"/>
<keyword evidence="3" id="KW-1185">Reference proteome</keyword>
<evidence type="ECO:0000313" key="3">
    <source>
        <dbReference type="Proteomes" id="UP000265515"/>
    </source>
</evidence>
<reference evidence="2 3" key="1">
    <citation type="journal article" date="2018" name="Cell">
        <title>The Chara Genome: Secondary Complexity and Implications for Plant Terrestrialization.</title>
        <authorList>
            <person name="Nishiyama T."/>
            <person name="Sakayama H."/>
            <person name="Vries J.D."/>
            <person name="Buschmann H."/>
            <person name="Saint-Marcoux D."/>
            <person name="Ullrich K.K."/>
            <person name="Haas F.B."/>
            <person name="Vanderstraeten L."/>
            <person name="Becker D."/>
            <person name="Lang D."/>
            <person name="Vosolsobe S."/>
            <person name="Rombauts S."/>
            <person name="Wilhelmsson P.K.I."/>
            <person name="Janitza P."/>
            <person name="Kern R."/>
            <person name="Heyl A."/>
            <person name="Rumpler F."/>
            <person name="Villalobos L.I.A.C."/>
            <person name="Clay J.M."/>
            <person name="Skokan R."/>
            <person name="Toyoda A."/>
            <person name="Suzuki Y."/>
            <person name="Kagoshima H."/>
            <person name="Schijlen E."/>
            <person name="Tajeshwar N."/>
            <person name="Catarino B."/>
            <person name="Hetherington A.J."/>
            <person name="Saltykova A."/>
            <person name="Bonnot C."/>
            <person name="Breuninger H."/>
            <person name="Symeonidi A."/>
            <person name="Radhakrishnan G.V."/>
            <person name="Van Nieuwerburgh F."/>
            <person name="Deforce D."/>
            <person name="Chang C."/>
            <person name="Karol K.G."/>
            <person name="Hedrich R."/>
            <person name="Ulvskov P."/>
            <person name="Glockner G."/>
            <person name="Delwiche C.F."/>
            <person name="Petrasek J."/>
            <person name="Van de Peer Y."/>
            <person name="Friml J."/>
            <person name="Beilby M."/>
            <person name="Dolan L."/>
            <person name="Kohara Y."/>
            <person name="Sugano S."/>
            <person name="Fujiyama A."/>
            <person name="Delaux P.-M."/>
            <person name="Quint M."/>
            <person name="TheiBen G."/>
            <person name="Hagemann M."/>
            <person name="Harholt J."/>
            <person name="Dunand C."/>
            <person name="Zachgo S."/>
            <person name="Langdale J."/>
            <person name="Maumus F."/>
            <person name="Straeten D.V.D."/>
            <person name="Gould S.B."/>
            <person name="Rensing S.A."/>
        </authorList>
    </citation>
    <scope>NUCLEOTIDE SEQUENCE [LARGE SCALE GENOMIC DNA]</scope>
    <source>
        <strain evidence="2 3">S276</strain>
    </source>
</reference>
<evidence type="ECO:0000313" key="2">
    <source>
        <dbReference type="EMBL" id="GBG70980.1"/>
    </source>
</evidence>
<dbReference type="Gramene" id="GBG70980">
    <property type="protein sequence ID" value="GBG70980"/>
    <property type="gene ID" value="CBR_g8280"/>
</dbReference>
<sequence>MSIATRKDMNRRESFSGSPPVALPSRKDSFTGSSPLESRSQLSSDGLALFDAMLHGWEIVGFSLPREKFPLSISGLFNDIFVINAYRGTLTPAKMCLIELPNFHSLAEALSRVSHSADQTLEEFRQYIKQRAIFVRRIRDQYDADLHVVHHYEFERVAIEYPLFVPFFSAATSNLHDQPLTELSEVQYDQVVNEMHHHAKRNHTCFKAAFFCFAFSWYDASKDPKSFKQAIFPDMLGKQVFRRDFSREMVTQLLVYLRGKVIVFKQSLPDDEMMFRHYAAKGISTWFYRLEKAVEENLRSRG</sequence>
<feature type="region of interest" description="Disordered" evidence="1">
    <location>
        <begin position="1"/>
        <end position="38"/>
    </location>
</feature>
<proteinExistence type="predicted"/>
<gene>
    <name evidence="2" type="ORF">CBR_g8280</name>
</gene>
<dbReference type="EMBL" id="BFEA01000138">
    <property type="protein sequence ID" value="GBG70980.1"/>
    <property type="molecule type" value="Genomic_DNA"/>
</dbReference>
<dbReference type="Proteomes" id="UP000265515">
    <property type="component" value="Unassembled WGS sequence"/>
</dbReference>
<feature type="compositionally biased region" description="Basic and acidic residues" evidence="1">
    <location>
        <begin position="1"/>
        <end position="14"/>
    </location>
</feature>
<name>A0A388KLQ8_CHABU</name>
<accession>A0A388KLQ8</accession>
<organism evidence="2 3">
    <name type="scientific">Chara braunii</name>
    <name type="common">Braun's stonewort</name>
    <dbReference type="NCBI Taxonomy" id="69332"/>
    <lineage>
        <taxon>Eukaryota</taxon>
        <taxon>Viridiplantae</taxon>
        <taxon>Streptophyta</taxon>
        <taxon>Charophyceae</taxon>
        <taxon>Charales</taxon>
        <taxon>Characeae</taxon>
        <taxon>Chara</taxon>
    </lineage>
</organism>
<evidence type="ECO:0000256" key="1">
    <source>
        <dbReference type="SAM" id="MobiDB-lite"/>
    </source>
</evidence>